<gene>
    <name evidence="1" type="ORF">PG303_06050</name>
</gene>
<sequence length="89" mass="10542">MKTAIDERILSLPRYLKKKGEIKRFQEFYDEIGISKQRFNRIKKQDISDINAHFIVEQIHKIGIVYGIDFNWIFGVTDTPRQNTKSAQI</sequence>
<comment type="caution">
    <text evidence="1">The sequence shown here is derived from an EMBL/GenBank/DDBJ whole genome shotgun (WGS) entry which is preliminary data.</text>
</comment>
<accession>A0AAP6LM79</accession>
<dbReference type="EMBL" id="JAQZHK010000004">
    <property type="protein sequence ID" value="MDY3512776.1"/>
    <property type="molecule type" value="Genomic_DNA"/>
</dbReference>
<evidence type="ECO:0000313" key="2">
    <source>
        <dbReference type="Proteomes" id="UP001284033"/>
    </source>
</evidence>
<organism evidence="1 2">
    <name type="scientific">Riemerella anatipestifer</name>
    <name type="common">Moraxella anatipestifer</name>
    <dbReference type="NCBI Taxonomy" id="34085"/>
    <lineage>
        <taxon>Bacteria</taxon>
        <taxon>Pseudomonadati</taxon>
        <taxon>Bacteroidota</taxon>
        <taxon>Flavobacteriia</taxon>
        <taxon>Flavobacteriales</taxon>
        <taxon>Weeksellaceae</taxon>
        <taxon>Riemerella</taxon>
    </lineage>
</organism>
<dbReference type="AlphaFoldDB" id="A0AAP6LM79"/>
<dbReference type="Proteomes" id="UP001284033">
    <property type="component" value="Unassembled WGS sequence"/>
</dbReference>
<proteinExistence type="predicted"/>
<protein>
    <submittedName>
        <fullName evidence="1">Uncharacterized protein</fullName>
    </submittedName>
</protein>
<reference evidence="1" key="1">
    <citation type="submission" date="2023-01" db="EMBL/GenBank/DDBJ databases">
        <title>Genome-based studies on antimicrobial resistance profiles of Riemerella anatipestifer in China, 1994 to 2021.</title>
        <authorList>
            <person name="Yang Z."/>
            <person name="Zhu D."/>
        </authorList>
    </citation>
    <scope>NUCLEOTIDE SEQUENCE</scope>
    <source>
        <strain evidence="1">RCAD1218</strain>
    </source>
</reference>
<name>A0AAP6LM79_RIEAN</name>
<evidence type="ECO:0000313" key="1">
    <source>
        <dbReference type="EMBL" id="MDY3512776.1"/>
    </source>
</evidence>